<dbReference type="KEGG" id="asr:WL1483_1166"/>
<reference evidence="3 4" key="2">
    <citation type="journal article" date="2016" name="Genome Announc.">
        <title>Complete Genome Sequence of the Highly Virulent Aeromonas schubertii Strain WL1483, Isolated from Diseased Snakehead Fish (Channa argus) in China.</title>
        <authorList>
            <person name="Liu L."/>
            <person name="Li N."/>
            <person name="Zhang D."/>
            <person name="Fu X."/>
            <person name="Shi C."/>
            <person name="Lin Q."/>
            <person name="Hao G."/>
        </authorList>
    </citation>
    <scope>NUCLEOTIDE SEQUENCE [LARGE SCALE GENOMIC DNA]</scope>
    <source>
        <strain evidence="3 4">WL1483</strain>
    </source>
</reference>
<name>A0A0S2SFW9_9GAMM</name>
<keyword evidence="2" id="KW-0732">Signal</keyword>
<feature type="region of interest" description="Disordered" evidence="1">
    <location>
        <begin position="40"/>
        <end position="65"/>
    </location>
</feature>
<dbReference type="Proteomes" id="UP000058114">
    <property type="component" value="Chromosome"/>
</dbReference>
<dbReference type="RefSeq" id="WP_050665725.1">
    <property type="nucleotide sequence ID" value="NZ_CDDB01000033.1"/>
</dbReference>
<dbReference type="OrthoDB" id="9970001at2"/>
<protein>
    <recommendedName>
        <fullName evidence="5">Periplasmic heavy metal sensor</fullName>
    </recommendedName>
</protein>
<sequence>MKNLQRILLVSALSVSSALWAADPQPLLYPDCPLGMQGQGMQGGMGMQGGKRMMRMQQMSPEQMETALQQRYQSLEDPAAQQRFLQDLADRAELMTRHARLIQQFVSQHQ</sequence>
<feature type="compositionally biased region" description="Gly residues" evidence="1">
    <location>
        <begin position="40"/>
        <end position="49"/>
    </location>
</feature>
<evidence type="ECO:0008006" key="5">
    <source>
        <dbReference type="Google" id="ProtNLM"/>
    </source>
</evidence>
<evidence type="ECO:0000313" key="4">
    <source>
        <dbReference type="Proteomes" id="UP000058114"/>
    </source>
</evidence>
<evidence type="ECO:0000256" key="1">
    <source>
        <dbReference type="SAM" id="MobiDB-lite"/>
    </source>
</evidence>
<dbReference type="EMBL" id="CP013067">
    <property type="protein sequence ID" value="ALP40585.1"/>
    <property type="molecule type" value="Genomic_DNA"/>
</dbReference>
<dbReference type="AlphaFoldDB" id="A0A0S2SFW9"/>
<dbReference type="PATRIC" id="fig|652.5.peg.331"/>
<gene>
    <name evidence="3" type="ORF">WL1483_1166</name>
</gene>
<evidence type="ECO:0000313" key="3">
    <source>
        <dbReference type="EMBL" id="ALP40585.1"/>
    </source>
</evidence>
<evidence type="ECO:0000256" key="2">
    <source>
        <dbReference type="SAM" id="SignalP"/>
    </source>
</evidence>
<feature type="signal peptide" evidence="2">
    <location>
        <begin position="1"/>
        <end position="21"/>
    </location>
</feature>
<dbReference type="STRING" id="652.WL1483_1166"/>
<proteinExistence type="predicted"/>
<feature type="chain" id="PRO_5015044395" description="Periplasmic heavy metal sensor" evidence="2">
    <location>
        <begin position="22"/>
        <end position="110"/>
    </location>
</feature>
<accession>A0A0S2SFW9</accession>
<organism evidence="3 4">
    <name type="scientific">Aeromonas schubertii</name>
    <dbReference type="NCBI Taxonomy" id="652"/>
    <lineage>
        <taxon>Bacteria</taxon>
        <taxon>Pseudomonadati</taxon>
        <taxon>Pseudomonadota</taxon>
        <taxon>Gammaproteobacteria</taxon>
        <taxon>Aeromonadales</taxon>
        <taxon>Aeromonadaceae</taxon>
        <taxon>Aeromonas</taxon>
    </lineage>
</organism>
<reference evidence="4" key="1">
    <citation type="submission" date="2015-10" db="EMBL/GenBank/DDBJ databases">
        <title>Complete Genome Sequence of Aeromonas schubertii strain WL1483.</title>
        <authorList>
            <person name="Liu L."/>
        </authorList>
    </citation>
    <scope>NUCLEOTIDE SEQUENCE [LARGE SCALE GENOMIC DNA]</scope>
    <source>
        <strain evidence="4">WL1483</strain>
    </source>
</reference>